<evidence type="ECO:0000256" key="1">
    <source>
        <dbReference type="SAM" id="MobiDB-lite"/>
    </source>
</evidence>
<dbReference type="HOGENOM" id="CLU_3072274_0_0_1"/>
<dbReference type="Gramene" id="KQL09172">
    <property type="protein sequence ID" value="KQL09172"/>
    <property type="gene ID" value="SETIT_007802mg"/>
</dbReference>
<accession>K3Y0U1</accession>
<proteinExistence type="predicted"/>
<evidence type="ECO:0000313" key="3">
    <source>
        <dbReference type="Proteomes" id="UP000004995"/>
    </source>
</evidence>
<reference evidence="3" key="1">
    <citation type="journal article" date="2012" name="Nat. Biotechnol.">
        <title>Reference genome sequence of the model plant Setaria.</title>
        <authorList>
            <person name="Bennetzen J.L."/>
            <person name="Schmutz J."/>
            <person name="Wang H."/>
            <person name="Percifield R."/>
            <person name="Hawkins J."/>
            <person name="Pontaroli A.C."/>
            <person name="Estep M."/>
            <person name="Feng L."/>
            <person name="Vaughn J.N."/>
            <person name="Grimwood J."/>
            <person name="Jenkins J."/>
            <person name="Barry K."/>
            <person name="Lindquist E."/>
            <person name="Hellsten U."/>
            <person name="Deshpande S."/>
            <person name="Wang X."/>
            <person name="Wu X."/>
            <person name="Mitros T."/>
            <person name="Triplett J."/>
            <person name="Yang X."/>
            <person name="Ye C.Y."/>
            <person name="Mauro-Herrera M."/>
            <person name="Wang L."/>
            <person name="Li P."/>
            <person name="Sharma M."/>
            <person name="Sharma R."/>
            <person name="Ronald P.C."/>
            <person name="Panaud O."/>
            <person name="Kellogg E.A."/>
            <person name="Brutnell T.P."/>
            <person name="Doust A.N."/>
            <person name="Tuskan G.A."/>
            <person name="Rokhsar D."/>
            <person name="Devos K.M."/>
        </authorList>
    </citation>
    <scope>NUCLEOTIDE SEQUENCE [LARGE SCALE GENOMIC DNA]</scope>
    <source>
        <strain evidence="3">cv. Yugu1</strain>
    </source>
</reference>
<dbReference type="InParanoid" id="K3Y0U1"/>
<name>K3Y0U1_SETIT</name>
<feature type="region of interest" description="Disordered" evidence="1">
    <location>
        <begin position="34"/>
        <end position="53"/>
    </location>
</feature>
<dbReference type="Proteomes" id="UP000004995">
    <property type="component" value="Unassembled WGS sequence"/>
</dbReference>
<sequence>MVQRSTKWFNGVQKLAFGKTQLFDIKKKQEFSLDSNTTTSADRHSVTSSKKKM</sequence>
<protein>
    <submittedName>
        <fullName evidence="2">Uncharacterized protein</fullName>
    </submittedName>
</protein>
<evidence type="ECO:0000313" key="2">
    <source>
        <dbReference type="EnsemblPlants" id="KQL09172"/>
    </source>
</evidence>
<reference evidence="2" key="2">
    <citation type="submission" date="2018-08" db="UniProtKB">
        <authorList>
            <consortium name="EnsemblPlants"/>
        </authorList>
    </citation>
    <scope>IDENTIFICATION</scope>
    <source>
        <strain evidence="2">Yugu1</strain>
    </source>
</reference>
<organism evidence="2 3">
    <name type="scientific">Setaria italica</name>
    <name type="common">Foxtail millet</name>
    <name type="synonym">Panicum italicum</name>
    <dbReference type="NCBI Taxonomy" id="4555"/>
    <lineage>
        <taxon>Eukaryota</taxon>
        <taxon>Viridiplantae</taxon>
        <taxon>Streptophyta</taxon>
        <taxon>Embryophyta</taxon>
        <taxon>Tracheophyta</taxon>
        <taxon>Spermatophyta</taxon>
        <taxon>Magnoliopsida</taxon>
        <taxon>Liliopsida</taxon>
        <taxon>Poales</taxon>
        <taxon>Poaceae</taxon>
        <taxon>PACMAD clade</taxon>
        <taxon>Panicoideae</taxon>
        <taxon>Panicodae</taxon>
        <taxon>Paniceae</taxon>
        <taxon>Cenchrinae</taxon>
        <taxon>Setaria</taxon>
    </lineage>
</organism>
<dbReference type="AlphaFoldDB" id="K3Y0U1"/>
<dbReference type="EnsemblPlants" id="KQL09172">
    <property type="protein sequence ID" value="KQL09172"/>
    <property type="gene ID" value="SETIT_007802mg"/>
</dbReference>
<dbReference type="EMBL" id="AGNK02002188">
    <property type="status" value="NOT_ANNOTATED_CDS"/>
    <property type="molecule type" value="Genomic_DNA"/>
</dbReference>
<keyword evidence="3" id="KW-1185">Reference proteome</keyword>